<dbReference type="GO" id="GO:0048367">
    <property type="term" value="P:shoot system development"/>
    <property type="evidence" value="ECO:0007669"/>
    <property type="project" value="UniProtKB-ARBA"/>
</dbReference>
<evidence type="ECO:0000313" key="8">
    <source>
        <dbReference type="EMBL" id="KAK9161291.1"/>
    </source>
</evidence>
<evidence type="ECO:0000256" key="1">
    <source>
        <dbReference type="ARBA" id="ARBA00004162"/>
    </source>
</evidence>
<evidence type="ECO:0000256" key="3">
    <source>
        <dbReference type="ARBA" id="ARBA00022475"/>
    </source>
</evidence>
<dbReference type="InterPro" id="IPR012552">
    <property type="entry name" value="DVL"/>
</dbReference>
<keyword evidence="6" id="KW-0472">Membrane</keyword>
<evidence type="ECO:0000256" key="6">
    <source>
        <dbReference type="ARBA" id="ARBA00023136"/>
    </source>
</evidence>
<dbReference type="Proteomes" id="UP001420932">
    <property type="component" value="Unassembled WGS sequence"/>
</dbReference>
<keyword evidence="5" id="KW-1133">Transmembrane helix</keyword>
<evidence type="ECO:0000256" key="2">
    <source>
        <dbReference type="ARBA" id="ARBA00022473"/>
    </source>
</evidence>
<sequence>MGSTCFLCPRSSSTKVKEWQEWCRYVREQRTRLYIMWRCAVILICWQEQC</sequence>
<dbReference type="InterPro" id="IPR051525">
    <property type="entry name" value="DVL_RTFL_regulatory"/>
</dbReference>
<comment type="caution">
    <text evidence="8">The sequence shown here is derived from an EMBL/GenBank/DDBJ whole genome shotgun (WGS) entry which is preliminary data.</text>
</comment>
<dbReference type="GO" id="GO:0008285">
    <property type="term" value="P:negative regulation of cell population proliferation"/>
    <property type="evidence" value="ECO:0007669"/>
    <property type="project" value="InterPro"/>
</dbReference>
<comment type="similarity">
    <text evidence="7">Belongs to the DVL/RTFL small polypeptides family.</text>
</comment>
<dbReference type="AlphaFoldDB" id="A0AAP0Q2K4"/>
<dbReference type="PANTHER" id="PTHR33102">
    <property type="entry name" value="DVL19-RELATED-RELATED"/>
    <property type="match status" value="1"/>
</dbReference>
<name>A0AAP0Q2K4_9MAGN</name>
<keyword evidence="2" id="KW-0217">Developmental protein</keyword>
<keyword evidence="4" id="KW-0812">Transmembrane</keyword>
<proteinExistence type="inferred from homology"/>
<evidence type="ECO:0000256" key="7">
    <source>
        <dbReference type="ARBA" id="ARBA00024340"/>
    </source>
</evidence>
<protein>
    <recommendedName>
        <fullName evidence="10">DEVIL-like protein</fullName>
    </recommendedName>
</protein>
<keyword evidence="9" id="KW-1185">Reference proteome</keyword>
<dbReference type="Pfam" id="PF08137">
    <property type="entry name" value="DVL"/>
    <property type="match status" value="1"/>
</dbReference>
<comment type="subcellular location">
    <subcellularLocation>
        <location evidence="1">Cell membrane</location>
        <topology evidence="1">Single-pass membrane protein</topology>
    </subcellularLocation>
</comment>
<dbReference type="EMBL" id="JBBNAF010000003">
    <property type="protein sequence ID" value="KAK9161291.1"/>
    <property type="molecule type" value="Genomic_DNA"/>
</dbReference>
<reference evidence="8 9" key="1">
    <citation type="submission" date="2024-01" db="EMBL/GenBank/DDBJ databases">
        <title>Genome assemblies of Stephania.</title>
        <authorList>
            <person name="Yang L."/>
        </authorList>
    </citation>
    <scope>NUCLEOTIDE SEQUENCE [LARGE SCALE GENOMIC DNA]</scope>
    <source>
        <strain evidence="8">YNDBR</strain>
        <tissue evidence="8">Leaf</tissue>
    </source>
</reference>
<evidence type="ECO:0008006" key="10">
    <source>
        <dbReference type="Google" id="ProtNLM"/>
    </source>
</evidence>
<organism evidence="8 9">
    <name type="scientific">Stephania yunnanensis</name>
    <dbReference type="NCBI Taxonomy" id="152371"/>
    <lineage>
        <taxon>Eukaryota</taxon>
        <taxon>Viridiplantae</taxon>
        <taxon>Streptophyta</taxon>
        <taxon>Embryophyta</taxon>
        <taxon>Tracheophyta</taxon>
        <taxon>Spermatophyta</taxon>
        <taxon>Magnoliopsida</taxon>
        <taxon>Ranunculales</taxon>
        <taxon>Menispermaceae</taxon>
        <taxon>Menispermoideae</taxon>
        <taxon>Cissampelideae</taxon>
        <taxon>Stephania</taxon>
    </lineage>
</organism>
<gene>
    <name evidence="8" type="ORF">Syun_007632</name>
</gene>
<keyword evidence="3" id="KW-1003">Cell membrane</keyword>
<dbReference type="GO" id="GO:0005886">
    <property type="term" value="C:plasma membrane"/>
    <property type="evidence" value="ECO:0007669"/>
    <property type="project" value="UniProtKB-SubCell"/>
</dbReference>
<evidence type="ECO:0000256" key="4">
    <source>
        <dbReference type="ARBA" id="ARBA00022692"/>
    </source>
</evidence>
<accession>A0AAP0Q2K4</accession>
<evidence type="ECO:0000256" key="5">
    <source>
        <dbReference type="ARBA" id="ARBA00022989"/>
    </source>
</evidence>
<evidence type="ECO:0000313" key="9">
    <source>
        <dbReference type="Proteomes" id="UP001420932"/>
    </source>
</evidence>